<evidence type="ECO:0000313" key="1">
    <source>
        <dbReference type="EMBL" id="GGP48613.1"/>
    </source>
</evidence>
<gene>
    <name evidence="1" type="ORF">GCM10009409_14140</name>
</gene>
<accession>A0ABQ2Q4S4</accession>
<keyword evidence="2" id="KW-1185">Reference proteome</keyword>
<dbReference type="Proteomes" id="UP000654367">
    <property type="component" value="Unassembled WGS sequence"/>
</dbReference>
<dbReference type="EMBL" id="BMQV01000010">
    <property type="protein sequence ID" value="GGP48613.1"/>
    <property type="molecule type" value="Genomic_DNA"/>
</dbReference>
<proteinExistence type="predicted"/>
<sequence>MIWVPSYHSMVLMLNAYTISVNAYTDSYDINADFRRNAKVALFLELVEG</sequence>
<evidence type="ECO:0000313" key="2">
    <source>
        <dbReference type="Proteomes" id="UP000654367"/>
    </source>
</evidence>
<reference evidence="2" key="1">
    <citation type="journal article" date="2019" name="Int. J. Syst. Evol. Microbiol.">
        <title>The Global Catalogue of Microorganisms (GCM) 10K type strain sequencing project: providing services to taxonomists for standard genome sequencing and annotation.</title>
        <authorList>
            <consortium name="The Broad Institute Genomics Platform"/>
            <consortium name="The Broad Institute Genome Sequencing Center for Infectious Disease"/>
            <person name="Wu L."/>
            <person name="Ma J."/>
        </authorList>
    </citation>
    <scope>NUCLEOTIDE SEQUENCE [LARGE SCALE GENOMIC DNA]</scope>
    <source>
        <strain evidence="2">JCM 32304</strain>
    </source>
</reference>
<comment type="caution">
    <text evidence="1">The sequence shown here is derived from an EMBL/GenBank/DDBJ whole genome shotgun (WGS) entry which is preliminary data.</text>
</comment>
<protein>
    <submittedName>
        <fullName evidence="1">Uncharacterized protein</fullName>
    </submittedName>
</protein>
<organism evidence="1 2">
    <name type="scientific">Shewanella saliphila</name>
    <dbReference type="NCBI Taxonomy" id="2282698"/>
    <lineage>
        <taxon>Bacteria</taxon>
        <taxon>Pseudomonadati</taxon>
        <taxon>Pseudomonadota</taxon>
        <taxon>Gammaproteobacteria</taxon>
        <taxon>Alteromonadales</taxon>
        <taxon>Shewanellaceae</taxon>
        <taxon>Shewanella</taxon>
    </lineage>
</organism>
<name>A0ABQ2Q4S4_9GAMM</name>